<evidence type="ECO:0000313" key="4">
    <source>
        <dbReference type="Proteomes" id="UP000183107"/>
    </source>
</evidence>
<feature type="region of interest" description="Disordered" evidence="1">
    <location>
        <begin position="115"/>
        <end position="134"/>
    </location>
</feature>
<feature type="compositionally biased region" description="Polar residues" evidence="1">
    <location>
        <begin position="64"/>
        <end position="82"/>
    </location>
</feature>
<evidence type="ECO:0000256" key="2">
    <source>
        <dbReference type="SAM" id="SignalP"/>
    </source>
</evidence>
<dbReference type="AlphaFoldDB" id="A0A1I5AJW0"/>
<feature type="signal peptide" evidence="2">
    <location>
        <begin position="1"/>
        <end position="31"/>
    </location>
</feature>
<gene>
    <name evidence="3" type="ORF">SAMN05216386_1421</name>
</gene>
<dbReference type="OrthoDB" id="8565442at2"/>
<keyword evidence="2" id="KW-0732">Signal</keyword>
<proteinExistence type="predicted"/>
<accession>A0A1I5AJW0</accession>
<protein>
    <submittedName>
        <fullName evidence="3">Uncharacterized protein</fullName>
    </submittedName>
</protein>
<organism evidence="3 4">
    <name type="scientific">Nitrosospira briensis</name>
    <dbReference type="NCBI Taxonomy" id="35799"/>
    <lineage>
        <taxon>Bacteria</taxon>
        <taxon>Pseudomonadati</taxon>
        <taxon>Pseudomonadota</taxon>
        <taxon>Betaproteobacteria</taxon>
        <taxon>Nitrosomonadales</taxon>
        <taxon>Nitrosomonadaceae</taxon>
        <taxon>Nitrosospira</taxon>
    </lineage>
</organism>
<dbReference type="RefSeq" id="WP_074796080.1">
    <property type="nucleotide sequence ID" value="NZ_FOVJ01000002.1"/>
</dbReference>
<reference evidence="4" key="1">
    <citation type="submission" date="2016-10" db="EMBL/GenBank/DDBJ databases">
        <authorList>
            <person name="Varghese N."/>
        </authorList>
    </citation>
    <scope>NUCLEOTIDE SEQUENCE [LARGE SCALE GENOMIC DNA]</scope>
    <source>
        <strain evidence="4">Nsp8</strain>
    </source>
</reference>
<dbReference type="EMBL" id="FOVJ01000002">
    <property type="protein sequence ID" value="SFN62640.1"/>
    <property type="molecule type" value="Genomic_DNA"/>
</dbReference>
<name>A0A1I5AJW0_9PROT</name>
<evidence type="ECO:0000313" key="3">
    <source>
        <dbReference type="EMBL" id="SFN62640.1"/>
    </source>
</evidence>
<sequence length="134" mass="13461">MANTSVPGNLAIRSAFFATVAILCMAGAAHAETGATGSSNAAPAGKTVSADSKQPSGWGDASAYQGNSYTKESSSSGETTAGWQPAGQGTGSCRHSHPDQEDFLCKLIRIFYGPDSSGPNRDMDNNISAGGAGG</sequence>
<feature type="region of interest" description="Disordered" evidence="1">
    <location>
        <begin position="33"/>
        <end position="97"/>
    </location>
</feature>
<keyword evidence="4" id="KW-1185">Reference proteome</keyword>
<evidence type="ECO:0000256" key="1">
    <source>
        <dbReference type="SAM" id="MobiDB-lite"/>
    </source>
</evidence>
<feature type="chain" id="PRO_5010194919" evidence="2">
    <location>
        <begin position="32"/>
        <end position="134"/>
    </location>
</feature>
<dbReference type="Proteomes" id="UP000183107">
    <property type="component" value="Unassembled WGS sequence"/>
</dbReference>